<dbReference type="Pfam" id="PF00069">
    <property type="entry name" value="Pkinase"/>
    <property type="match status" value="1"/>
</dbReference>
<evidence type="ECO:0000256" key="18">
    <source>
        <dbReference type="ARBA" id="ARBA00047811"/>
    </source>
</evidence>
<comment type="similarity">
    <text evidence="2">Belongs to the protein kinase superfamily. CMGC Ser/Thr protein kinase family. CDC2/CDKX subfamily.</text>
</comment>
<dbReference type="EMBL" id="CP119934">
    <property type="protein sequence ID" value="WFD01374.1"/>
    <property type="molecule type" value="Genomic_DNA"/>
</dbReference>
<sequence length="400" mass="45227">MPSEGAASRPVPASASAADIMRAYRARRNARRTPVLSRYRVMGFLNSGTYGRVYKAQELVPRGSWVREPRVYAIKKFKPDREGHAALYTGISQSAVREIALNRELRHVNVVWLREVLLEENAIFLVYEYVEHDFLQIIHHHLTVLRTPIRGAMIKSLLWQVLNGVQYLHENWIMHRDLKPANILITAHGVVKIGDLGLARVYCGPLVSLHTSDMVVVTIWYRAPELLLGARHYSPAIDLWAVGCIWGELIALRPMFKGEEIRMSSKVKTVPLQTNQLGKIVDILGTPTRERWPLIEALPDYAAWQALRRDDAVPKTLYQWYTNRAGTSAGYDLLDKLLQYDPARRLTAAQALRHPWFAEEPLPTANAFAACPNGVSPYPPGKVGVSDTHPIVSERARRAL</sequence>
<keyword evidence="9" id="KW-0547">Nucleotide-binding</keyword>
<name>A0AAF0DWW4_9BASI</name>
<comment type="catalytic activity">
    <reaction evidence="20">
        <text>[DNA-directed RNA polymerase] + ATP = phospho-[DNA-directed RNA polymerase] + ADP + H(+)</text>
        <dbReference type="Rhea" id="RHEA:10216"/>
        <dbReference type="Rhea" id="RHEA-COMP:11321"/>
        <dbReference type="Rhea" id="RHEA-COMP:11322"/>
        <dbReference type="ChEBI" id="CHEBI:15378"/>
        <dbReference type="ChEBI" id="CHEBI:30616"/>
        <dbReference type="ChEBI" id="CHEBI:43176"/>
        <dbReference type="ChEBI" id="CHEBI:68546"/>
        <dbReference type="ChEBI" id="CHEBI:456216"/>
        <dbReference type="EC" id="2.7.11.23"/>
    </reaction>
</comment>
<evidence type="ECO:0000256" key="19">
    <source>
        <dbReference type="ARBA" id="ARBA00048367"/>
    </source>
</evidence>
<keyword evidence="10 22" id="KW-0418">Kinase</keyword>
<keyword evidence="8" id="KW-0479">Metal-binding</keyword>
<dbReference type="FunFam" id="1.10.510.10:FF:000408">
    <property type="entry name" value="Serine/threonine-protein kinase SSN3"/>
    <property type="match status" value="1"/>
</dbReference>
<dbReference type="InterPro" id="IPR008271">
    <property type="entry name" value="Ser/Thr_kinase_AS"/>
</dbReference>
<dbReference type="InterPro" id="IPR011009">
    <property type="entry name" value="Kinase-like_dom_sf"/>
</dbReference>
<comment type="catalytic activity">
    <reaction evidence="19">
        <text>L-seryl-[protein] + ATP = O-phospho-L-seryl-[protein] + ADP + H(+)</text>
        <dbReference type="Rhea" id="RHEA:17989"/>
        <dbReference type="Rhea" id="RHEA-COMP:9863"/>
        <dbReference type="Rhea" id="RHEA-COMP:11604"/>
        <dbReference type="ChEBI" id="CHEBI:15378"/>
        <dbReference type="ChEBI" id="CHEBI:29999"/>
        <dbReference type="ChEBI" id="CHEBI:30616"/>
        <dbReference type="ChEBI" id="CHEBI:83421"/>
        <dbReference type="ChEBI" id="CHEBI:456216"/>
        <dbReference type="EC" id="2.7.11.22"/>
    </reaction>
</comment>
<dbReference type="AlphaFoldDB" id="A0AAF0DWW4"/>
<dbReference type="EC" id="2.7.11.23" evidence="3"/>
<evidence type="ECO:0000256" key="11">
    <source>
        <dbReference type="ARBA" id="ARBA00022840"/>
    </source>
</evidence>
<dbReference type="Gene3D" id="1.10.510.10">
    <property type="entry name" value="Transferase(Phosphotransferase) domain 1"/>
    <property type="match status" value="1"/>
</dbReference>
<keyword evidence="11" id="KW-0067">ATP-binding</keyword>
<dbReference type="EC" id="2.7.11.22" evidence="4"/>
<evidence type="ECO:0000256" key="16">
    <source>
        <dbReference type="ARBA" id="ARBA00023242"/>
    </source>
</evidence>
<protein>
    <recommendedName>
        <fullName evidence="17">Cyclin-dependent kinase 8</fullName>
        <ecNumber evidence="4">2.7.11.22</ecNumber>
        <ecNumber evidence="3">2.7.11.23</ecNumber>
    </recommendedName>
</protein>
<keyword evidence="14" id="KW-0010">Activator</keyword>
<keyword evidence="7 22" id="KW-0808">Transferase</keyword>
<evidence type="ECO:0000259" key="21">
    <source>
        <dbReference type="PROSITE" id="PS50011"/>
    </source>
</evidence>
<dbReference type="GO" id="GO:0008353">
    <property type="term" value="F:RNA polymerase II CTD heptapeptide repeat kinase activity"/>
    <property type="evidence" value="ECO:0007669"/>
    <property type="project" value="UniProtKB-EC"/>
</dbReference>
<evidence type="ECO:0000256" key="13">
    <source>
        <dbReference type="ARBA" id="ARBA00023015"/>
    </source>
</evidence>
<reference evidence="22" key="1">
    <citation type="submission" date="2023-03" db="EMBL/GenBank/DDBJ databases">
        <title>Mating type loci evolution in Malassezia.</title>
        <authorList>
            <person name="Coelho M.A."/>
        </authorList>
    </citation>
    <scope>NUCLEOTIDE SEQUENCE</scope>
    <source>
        <strain evidence="22">CBS 7876</strain>
    </source>
</reference>
<keyword evidence="6" id="KW-0723">Serine/threonine-protein kinase</keyword>
<proteinExistence type="inferred from homology"/>
<evidence type="ECO:0000256" key="4">
    <source>
        <dbReference type="ARBA" id="ARBA00012425"/>
    </source>
</evidence>
<evidence type="ECO:0000256" key="2">
    <source>
        <dbReference type="ARBA" id="ARBA00006485"/>
    </source>
</evidence>
<evidence type="ECO:0000256" key="17">
    <source>
        <dbReference type="ARBA" id="ARBA00041823"/>
    </source>
</evidence>
<dbReference type="InterPro" id="IPR000719">
    <property type="entry name" value="Prot_kinase_dom"/>
</dbReference>
<evidence type="ECO:0000256" key="1">
    <source>
        <dbReference type="ARBA" id="ARBA00004123"/>
    </source>
</evidence>
<keyword evidence="15" id="KW-0804">Transcription</keyword>
<keyword evidence="13" id="KW-0805">Transcription regulation</keyword>
<dbReference type="InterPro" id="IPR050108">
    <property type="entry name" value="CDK"/>
</dbReference>
<evidence type="ECO:0000256" key="14">
    <source>
        <dbReference type="ARBA" id="ARBA00023159"/>
    </source>
</evidence>
<evidence type="ECO:0000256" key="9">
    <source>
        <dbReference type="ARBA" id="ARBA00022741"/>
    </source>
</evidence>
<evidence type="ECO:0000313" key="23">
    <source>
        <dbReference type="Proteomes" id="UP001214603"/>
    </source>
</evidence>
<evidence type="ECO:0000256" key="6">
    <source>
        <dbReference type="ARBA" id="ARBA00022527"/>
    </source>
</evidence>
<dbReference type="PANTHER" id="PTHR24056:SF495">
    <property type="entry name" value="CYCLIN-DEPENDENT KINASE 8-RELATED"/>
    <property type="match status" value="1"/>
</dbReference>
<dbReference type="GO" id="GO:0004693">
    <property type="term" value="F:cyclin-dependent protein serine/threonine kinase activity"/>
    <property type="evidence" value="ECO:0007669"/>
    <property type="project" value="UniProtKB-EC"/>
</dbReference>
<organism evidence="22 23">
    <name type="scientific">Malassezia obtusa</name>
    <dbReference type="NCBI Taxonomy" id="76774"/>
    <lineage>
        <taxon>Eukaryota</taxon>
        <taxon>Fungi</taxon>
        <taxon>Dikarya</taxon>
        <taxon>Basidiomycota</taxon>
        <taxon>Ustilaginomycotina</taxon>
        <taxon>Malasseziomycetes</taxon>
        <taxon>Malasseziales</taxon>
        <taxon>Malasseziaceae</taxon>
        <taxon>Malassezia</taxon>
    </lineage>
</organism>
<keyword evidence="16" id="KW-0539">Nucleus</keyword>
<keyword evidence="23" id="KW-1185">Reference proteome</keyword>
<dbReference type="SMART" id="SM00220">
    <property type="entry name" value="S_TKc"/>
    <property type="match status" value="1"/>
</dbReference>
<keyword evidence="12" id="KW-0460">Magnesium</keyword>
<evidence type="ECO:0000256" key="5">
    <source>
        <dbReference type="ARBA" id="ARBA00022491"/>
    </source>
</evidence>
<evidence type="ECO:0000256" key="10">
    <source>
        <dbReference type="ARBA" id="ARBA00022777"/>
    </source>
</evidence>
<evidence type="ECO:0000256" key="7">
    <source>
        <dbReference type="ARBA" id="ARBA00022679"/>
    </source>
</evidence>
<evidence type="ECO:0000256" key="8">
    <source>
        <dbReference type="ARBA" id="ARBA00022723"/>
    </source>
</evidence>
<evidence type="ECO:0000313" key="22">
    <source>
        <dbReference type="EMBL" id="WFD01374.1"/>
    </source>
</evidence>
<dbReference type="PROSITE" id="PS00108">
    <property type="entry name" value="PROTEIN_KINASE_ST"/>
    <property type="match status" value="1"/>
</dbReference>
<evidence type="ECO:0000256" key="3">
    <source>
        <dbReference type="ARBA" id="ARBA00012409"/>
    </source>
</evidence>
<dbReference type="GO" id="GO:0016592">
    <property type="term" value="C:mediator complex"/>
    <property type="evidence" value="ECO:0007669"/>
    <property type="project" value="TreeGrafter"/>
</dbReference>
<evidence type="ECO:0000256" key="20">
    <source>
        <dbReference type="ARBA" id="ARBA00049280"/>
    </source>
</evidence>
<keyword evidence="5" id="KW-0678">Repressor</keyword>
<dbReference type="Gene3D" id="3.30.200.20">
    <property type="entry name" value="Phosphorylase Kinase, domain 1"/>
    <property type="match status" value="1"/>
</dbReference>
<dbReference type="GO" id="GO:0005524">
    <property type="term" value="F:ATP binding"/>
    <property type="evidence" value="ECO:0007669"/>
    <property type="project" value="UniProtKB-KW"/>
</dbReference>
<dbReference type="Proteomes" id="UP001214603">
    <property type="component" value="Chromosome 1"/>
</dbReference>
<comment type="catalytic activity">
    <reaction evidence="18">
        <text>L-threonyl-[protein] + ATP = O-phospho-L-threonyl-[protein] + ADP + H(+)</text>
        <dbReference type="Rhea" id="RHEA:46608"/>
        <dbReference type="Rhea" id="RHEA-COMP:11060"/>
        <dbReference type="Rhea" id="RHEA-COMP:11605"/>
        <dbReference type="ChEBI" id="CHEBI:15378"/>
        <dbReference type="ChEBI" id="CHEBI:30013"/>
        <dbReference type="ChEBI" id="CHEBI:30616"/>
        <dbReference type="ChEBI" id="CHEBI:61977"/>
        <dbReference type="ChEBI" id="CHEBI:456216"/>
        <dbReference type="EC" id="2.7.11.22"/>
    </reaction>
</comment>
<dbReference type="GO" id="GO:0046872">
    <property type="term" value="F:metal ion binding"/>
    <property type="evidence" value="ECO:0007669"/>
    <property type="project" value="UniProtKB-KW"/>
</dbReference>
<dbReference type="PANTHER" id="PTHR24056">
    <property type="entry name" value="CELL DIVISION PROTEIN KINASE"/>
    <property type="match status" value="1"/>
</dbReference>
<evidence type="ECO:0000256" key="15">
    <source>
        <dbReference type="ARBA" id="ARBA00023163"/>
    </source>
</evidence>
<evidence type="ECO:0000256" key="12">
    <source>
        <dbReference type="ARBA" id="ARBA00022842"/>
    </source>
</evidence>
<comment type="subcellular location">
    <subcellularLocation>
        <location evidence="1">Nucleus</location>
    </subcellularLocation>
</comment>
<accession>A0AAF0DWW4</accession>
<dbReference type="SUPFAM" id="SSF56112">
    <property type="entry name" value="Protein kinase-like (PK-like)"/>
    <property type="match status" value="1"/>
</dbReference>
<dbReference type="PROSITE" id="PS50011">
    <property type="entry name" value="PROTEIN_KINASE_DOM"/>
    <property type="match status" value="1"/>
</dbReference>
<feature type="domain" description="Protein kinase" evidence="21">
    <location>
        <begin position="39"/>
        <end position="357"/>
    </location>
</feature>
<gene>
    <name evidence="22" type="primary">SSN3</name>
    <name evidence="22" type="ORF">MOBT1_000037</name>
</gene>